<evidence type="ECO:0000313" key="2">
    <source>
        <dbReference type="EMBL" id="RLC37796.1"/>
    </source>
</evidence>
<dbReference type="EMBL" id="QMNG01000001">
    <property type="protein sequence ID" value="RLC37796.1"/>
    <property type="molecule type" value="Genomic_DNA"/>
</dbReference>
<gene>
    <name evidence="2" type="ORF">DRH29_00035</name>
</gene>
<evidence type="ECO:0000313" key="3">
    <source>
        <dbReference type="Proteomes" id="UP000281261"/>
    </source>
</evidence>
<proteinExistence type="predicted"/>
<dbReference type="AlphaFoldDB" id="A0A420ZDQ7"/>
<comment type="caution">
    <text evidence="2">The sequence shown here is derived from an EMBL/GenBank/DDBJ whole genome shotgun (WGS) entry which is preliminary data.</text>
</comment>
<feature type="compositionally biased region" description="Basic and acidic residues" evidence="1">
    <location>
        <begin position="1"/>
        <end position="31"/>
    </location>
</feature>
<evidence type="ECO:0000256" key="1">
    <source>
        <dbReference type="SAM" id="MobiDB-lite"/>
    </source>
</evidence>
<name>A0A420ZDQ7_UNCK3</name>
<feature type="region of interest" description="Disordered" evidence="1">
    <location>
        <begin position="1"/>
        <end position="59"/>
    </location>
</feature>
<dbReference type="Proteomes" id="UP000281261">
    <property type="component" value="Unassembled WGS sequence"/>
</dbReference>
<protein>
    <submittedName>
        <fullName evidence="2">Uncharacterized protein</fullName>
    </submittedName>
</protein>
<reference evidence="2 3" key="1">
    <citation type="submission" date="2018-06" db="EMBL/GenBank/DDBJ databases">
        <title>Extensive metabolic versatility and redundancy in microbially diverse, dynamic hydrothermal sediments.</title>
        <authorList>
            <person name="Dombrowski N."/>
            <person name="Teske A."/>
            <person name="Baker B.J."/>
        </authorList>
    </citation>
    <scope>NUCLEOTIDE SEQUENCE [LARGE SCALE GENOMIC DNA]</scope>
    <source>
        <strain evidence="2">B79_G16</strain>
    </source>
</reference>
<accession>A0A420ZDQ7</accession>
<organism evidence="2 3">
    <name type="scientific">candidate division Kazan bacterium</name>
    <dbReference type="NCBI Taxonomy" id="2202143"/>
    <lineage>
        <taxon>Bacteria</taxon>
        <taxon>Bacteria division Kazan-3B-28</taxon>
    </lineage>
</organism>
<sequence>MSHGPNGKDDSEREYDQSVRERQEAYEEGLKEGQNIDEQQYDDDWRTSCGDSDEAGDDD</sequence>